<evidence type="ECO:0000313" key="2">
    <source>
        <dbReference type="WBParaSite" id="PS1159_v2.g22909.t1"/>
    </source>
</evidence>
<proteinExistence type="predicted"/>
<reference evidence="2" key="1">
    <citation type="submission" date="2022-11" db="UniProtKB">
        <authorList>
            <consortium name="WormBaseParasite"/>
        </authorList>
    </citation>
    <scope>IDENTIFICATION</scope>
</reference>
<evidence type="ECO:0000313" key="1">
    <source>
        <dbReference type="Proteomes" id="UP000887580"/>
    </source>
</evidence>
<name>A0AC35G1F0_9BILA</name>
<accession>A0AC35G1F0</accession>
<organism evidence="1 2">
    <name type="scientific">Panagrolaimus sp. PS1159</name>
    <dbReference type="NCBI Taxonomy" id="55785"/>
    <lineage>
        <taxon>Eukaryota</taxon>
        <taxon>Metazoa</taxon>
        <taxon>Ecdysozoa</taxon>
        <taxon>Nematoda</taxon>
        <taxon>Chromadorea</taxon>
        <taxon>Rhabditida</taxon>
        <taxon>Tylenchina</taxon>
        <taxon>Panagrolaimomorpha</taxon>
        <taxon>Panagrolaimoidea</taxon>
        <taxon>Panagrolaimidae</taxon>
        <taxon>Panagrolaimus</taxon>
    </lineage>
</organism>
<protein>
    <submittedName>
        <fullName evidence="2">Uncharacterized protein</fullName>
    </submittedName>
</protein>
<sequence>MDFSEVESKIATADHEVDDKTEDSADKPNTDKNEKPILSEMDQEGKDLLQSDISVDIKEVDVVFDKFQMNESCGNVVSPLKKDGDSVSKNTSGPQEEKGGSLEIFDATTEAIVKDNHGQKVADIVADESGGNEQNTAESVRGLVKSLSNICCENTVTTPPKDNESKSIQEQIIEQGNNEELEFYIPNVGINDDEDNENVVADTIGADKVQVNEKSEVLQNQPIQSCNLFSSGNIADEIEKSRSQNETIVQQQNEPQILPYPPGFEPEENIENQHVQQPNQQQQQLLDEDTDYAGDSASTIAENEKAPSLDVQPTESFDSAMDKYFTKFLETDSSHLDVEEIKSFASKVPSGFTVSEDRYPTLFKALFKVKEISNKAVSDGILAVLKKLFCNLDYNKFLVQFWSCDRIKNRKKGPIGFSFTSATLVLSGNLPRDEREITRINEKAIEAAWSMLLDIDSTVKNMMEHAVTNKAMNPFYTAVFRKLRCLGEYMICIDGKNLPIFFHFYRRSFGDSEGNKLVISLILMANVCKSPKGKTDGSLMKPNFAFHEIMTHLVRDDEKHEKYMLALKQFFSQTDGFELKMEWKSQSADFENPAVFFKSFIKYYNRKQTIVENNNVFFIFKEFENSLTQVEMKIENLEKLDDNLEVDWPFVYKIVDLLGIQKFQHKIPSSLFMILPEEAMGKFSFYSDEEPSLEKALTAIVELHFVTARKIPDALYKNLWAYYSPSDKDMMDIFASSIIAAYNNLKSTIDVKFGLQFTDFLVQICTVCLRPDFVQCITRTYTTDFAFINANSYLIVIVRTLRALVEKQVVNRGKIAFKSFSPFFYSLINLFKSSCTEKFGQIRDDTRGTWSPWRRGSAECMADEMSMAINHLLNVVQKDLYYVFDQTFSHGSSFIDVMIFLCKQRKYYGVNHPKFDVVLLEKIPNFYEPPAPQRTVQGQSNFSRNQENRNDDYGQRQTYQNRGGYGYAPRGRGYSSYRVYDEPQQNYDQNGRYQQQRGYSGFSGSTSENDRQNRNQVGYQGRGNELETPPNNGYSGFSGGASGNDNQNGRGRDGGGEAEAPPNRGYNGYRQSRGRGGGSRGNGGGGGTPATETIPPEHLEQFDWMD</sequence>
<dbReference type="WBParaSite" id="PS1159_v2.g22909.t1">
    <property type="protein sequence ID" value="PS1159_v2.g22909.t1"/>
    <property type="gene ID" value="PS1159_v2.g22909"/>
</dbReference>
<dbReference type="Proteomes" id="UP000887580">
    <property type="component" value="Unplaced"/>
</dbReference>